<protein>
    <recommendedName>
        <fullName evidence="1">HNH nuclease domain-containing protein</fullName>
    </recommendedName>
</protein>
<organism evidence="2 3">
    <name type="scientific">Robiginitalea marina</name>
    <dbReference type="NCBI Taxonomy" id="2954105"/>
    <lineage>
        <taxon>Bacteria</taxon>
        <taxon>Pseudomonadati</taxon>
        <taxon>Bacteroidota</taxon>
        <taxon>Flavobacteriia</taxon>
        <taxon>Flavobacteriales</taxon>
        <taxon>Flavobacteriaceae</taxon>
        <taxon>Robiginitalea</taxon>
    </lineage>
</organism>
<sequence>MNSEHLNRVFQNTTNSYKYYWWLSILEIFSQQEQKEISFDEIVFKTISKLWYPVNYFKLSFGTADQCATYIKEIKQHYLLEDDLNEHDLYEFLTENKDSDLLSKITAELTRYVPYRFIRPWFSQETRGVKDSRVNSKILEVQDETAPYQIDAGSKKIIINESWVKWLKRYRTLAKAHTLFSLVRYLEKRNPNVSSLSKKLEKPETRNLTSATKYWRSFVSTNPNEVDVFGKKPLGALDNFSLDHYMPWSFFTHDLIWNLHPVEKQINSSKNNLIPDRSYLKPFAGLQYSFCNFLLKKEENKALESYYSFFKCSKDGLNQLSKYEFLRKMERFYLPQYEIAENMGFDSNWRLS</sequence>
<keyword evidence="3" id="KW-1185">Reference proteome</keyword>
<accession>A0ABT1AVR8</accession>
<evidence type="ECO:0000313" key="3">
    <source>
        <dbReference type="Proteomes" id="UP001206312"/>
    </source>
</evidence>
<evidence type="ECO:0000313" key="2">
    <source>
        <dbReference type="EMBL" id="MCO5724158.1"/>
    </source>
</evidence>
<reference evidence="2 3" key="1">
    <citation type="submission" date="2022-06" db="EMBL/GenBank/DDBJ databases">
        <authorList>
            <person name="Xuan X."/>
        </authorList>
    </citation>
    <scope>NUCLEOTIDE SEQUENCE [LARGE SCALE GENOMIC DNA]</scope>
    <source>
        <strain evidence="2 3">2V75</strain>
    </source>
</reference>
<name>A0ABT1AVR8_9FLAO</name>
<dbReference type="Proteomes" id="UP001206312">
    <property type="component" value="Unassembled WGS sequence"/>
</dbReference>
<gene>
    <name evidence="2" type="ORF">NG653_04780</name>
</gene>
<evidence type="ECO:0000259" key="1">
    <source>
        <dbReference type="Pfam" id="PF13395"/>
    </source>
</evidence>
<dbReference type="EMBL" id="JAMXIB010000003">
    <property type="protein sequence ID" value="MCO5724158.1"/>
    <property type="molecule type" value="Genomic_DNA"/>
</dbReference>
<dbReference type="InterPro" id="IPR003615">
    <property type="entry name" value="HNH_nuc"/>
</dbReference>
<proteinExistence type="predicted"/>
<feature type="domain" description="HNH nuclease" evidence="1">
    <location>
        <begin position="238"/>
        <end position="275"/>
    </location>
</feature>
<dbReference type="RefSeq" id="WP_252740540.1">
    <property type="nucleotide sequence ID" value="NZ_JAMXIB010000003.1"/>
</dbReference>
<comment type="caution">
    <text evidence="2">The sequence shown here is derived from an EMBL/GenBank/DDBJ whole genome shotgun (WGS) entry which is preliminary data.</text>
</comment>
<dbReference type="Pfam" id="PF13395">
    <property type="entry name" value="HNH_4"/>
    <property type="match status" value="1"/>
</dbReference>